<accession>A0A0C4XXI0</accession>
<dbReference type="AlphaFoldDB" id="A0A0C4XXI0"/>
<dbReference type="EMBL" id="KM922672">
    <property type="protein sequence ID" value="AJF79873.1"/>
    <property type="molecule type" value="Genomic_DNA"/>
</dbReference>
<keyword evidence="4" id="KW-0614">Plasmid</keyword>
<proteinExistence type="predicted"/>
<dbReference type="PATRIC" id="fig|470.1342.peg.3880"/>
<dbReference type="Pfam" id="PF06414">
    <property type="entry name" value="Zeta_toxin"/>
    <property type="match status" value="1"/>
</dbReference>
<dbReference type="Gene3D" id="3.40.50.300">
    <property type="entry name" value="P-loop containing nucleotide triphosphate hydrolases"/>
    <property type="match status" value="1"/>
</dbReference>
<keyword evidence="2" id="KW-0067">ATP-binding</keyword>
<evidence type="ECO:0000313" key="4">
    <source>
        <dbReference type="EMBL" id="AJF79873.1"/>
    </source>
</evidence>
<dbReference type="GO" id="GO:0016301">
    <property type="term" value="F:kinase activity"/>
    <property type="evidence" value="ECO:0007669"/>
    <property type="project" value="InterPro"/>
</dbReference>
<evidence type="ECO:0000256" key="2">
    <source>
        <dbReference type="ARBA" id="ARBA00022840"/>
    </source>
</evidence>
<evidence type="ECO:0000259" key="3">
    <source>
        <dbReference type="Pfam" id="PF06414"/>
    </source>
</evidence>
<geneLocation type="plasmid" evidence="4">
    <name>pAZJ221</name>
</geneLocation>
<dbReference type="RefSeq" id="WP_020752476.1">
    <property type="nucleotide sequence ID" value="NZ_CP018144.1"/>
</dbReference>
<feature type="domain" description="Zeta toxin" evidence="3">
    <location>
        <begin position="16"/>
        <end position="191"/>
    </location>
</feature>
<reference evidence="4" key="1">
    <citation type="submission" date="2014-10" db="EMBL/GenBank/DDBJ databases">
        <authorList>
            <person name="Liu L."/>
            <person name="Ji S."/>
            <person name="Ruan Z."/>
            <person name="Fu Y."/>
            <person name="Fu Y."/>
            <person name="Wang Y."/>
            <person name="Yu Y."/>
        </authorList>
    </citation>
    <scope>NUCLEOTIDE SEQUENCE</scope>
    <source>
        <strain evidence="4">A221</strain>
        <plasmid evidence="4">pAZJ221</plasmid>
    </source>
</reference>
<reference evidence="4" key="2">
    <citation type="journal article" date="2015" name="Antimicrob. Agents Chemother.">
        <title>Dissemination of blaOXA-23 in Acinetobacter spp. in China: Main Roles of Conjugative Plasmid pAZJ221 and Transposon Tn2009.</title>
        <authorList>
            <person name="Liu L.L."/>
            <person name="Ji S.J."/>
            <person name="Ruan Z."/>
            <person name="Fu Y."/>
            <person name="Fu Y.Q."/>
            <person name="Wang Y.F."/>
            <person name="Yu Y.S."/>
        </authorList>
    </citation>
    <scope>NUCLEOTIDE SEQUENCE</scope>
    <source>
        <strain evidence="4">A221</strain>
        <plasmid evidence="4">pAZJ221</plasmid>
    </source>
</reference>
<keyword evidence="1" id="KW-0547">Nucleotide-binding</keyword>
<gene>
    <name evidence="4" type="ORF">NG19_0037</name>
</gene>
<evidence type="ECO:0000256" key="1">
    <source>
        <dbReference type="ARBA" id="ARBA00022741"/>
    </source>
</evidence>
<dbReference type="InterPro" id="IPR027417">
    <property type="entry name" value="P-loop_NTPase"/>
</dbReference>
<sequence>MNYSQVLSKYFDISKENAIAQEHPVAIITIGAENTGKEVITAQAQNELSHRGGSILLDKDLISVADPQQTEHEKYNTFKDLLEKASNEKFNLVVNQDFKSESEFKDISKNLQSKGYEIEVRTIASPNEINQKRQEEHELLNLNLKGLEKIASVPFKEDSTEKILSQIDKEDIVDKVKIYDRVGNEVYSNEKNPDGETWVKQKEAYNVYNFETNKPLAKSEAEYLLLAQHQLKELKDSHTMINEQFKEIDQNKGIEIKKLELTLEKPKYIRQAKNFKDVQRGIVVETSQDKLILKLNDKVGIEYDMKQLQKEQKEFTNLRLGQELHINHSGNTPEMMNEQEIMDYHITQNDQSHEIGLDQSR</sequence>
<dbReference type="InterPro" id="IPR010488">
    <property type="entry name" value="Zeta_toxin_domain"/>
</dbReference>
<name>A0A0C4XXI0_ACIBA</name>
<organism evidence="4">
    <name type="scientific">Acinetobacter baumannii</name>
    <dbReference type="NCBI Taxonomy" id="470"/>
    <lineage>
        <taxon>Bacteria</taxon>
        <taxon>Pseudomonadati</taxon>
        <taxon>Pseudomonadota</taxon>
        <taxon>Gammaproteobacteria</taxon>
        <taxon>Moraxellales</taxon>
        <taxon>Moraxellaceae</taxon>
        <taxon>Acinetobacter</taxon>
        <taxon>Acinetobacter calcoaceticus/baumannii complex</taxon>
    </lineage>
</organism>
<protein>
    <recommendedName>
        <fullName evidence="3">Zeta toxin domain-containing protein</fullName>
    </recommendedName>
</protein>
<dbReference type="GO" id="GO:0005524">
    <property type="term" value="F:ATP binding"/>
    <property type="evidence" value="ECO:0007669"/>
    <property type="project" value="UniProtKB-KW"/>
</dbReference>